<keyword evidence="2" id="KW-1185">Reference proteome</keyword>
<dbReference type="EMBL" id="JABDTM020000687">
    <property type="protein sequence ID" value="KAH0822628.1"/>
    <property type="molecule type" value="Genomic_DNA"/>
</dbReference>
<sequence>MTEGEGDKAGPTMGKTNRRASLPVHKVIILTGKKYTRSLSIACGLNLDGAITSYQFRLHLICNRWECNEVVGNRSNL</sequence>
<reference evidence="1" key="2">
    <citation type="submission" date="2021-08" db="EMBL/GenBank/DDBJ databases">
        <authorList>
            <person name="Eriksson T."/>
        </authorList>
    </citation>
    <scope>NUCLEOTIDE SEQUENCE</scope>
    <source>
        <strain evidence="1">Stoneville</strain>
        <tissue evidence="1">Whole head</tissue>
    </source>
</reference>
<accession>A0A8J6HZ10</accession>
<comment type="caution">
    <text evidence="1">The sequence shown here is derived from an EMBL/GenBank/DDBJ whole genome shotgun (WGS) entry which is preliminary data.</text>
</comment>
<protein>
    <submittedName>
        <fullName evidence="1">Uncharacterized protein</fullName>
    </submittedName>
</protein>
<proteinExistence type="predicted"/>
<reference evidence="1" key="1">
    <citation type="journal article" date="2020" name="J Insects Food Feed">
        <title>The yellow mealworm (Tenebrio molitor) genome: a resource for the emerging insects as food and feed industry.</title>
        <authorList>
            <person name="Eriksson T."/>
            <person name="Andere A."/>
            <person name="Kelstrup H."/>
            <person name="Emery V."/>
            <person name="Picard C."/>
        </authorList>
    </citation>
    <scope>NUCLEOTIDE SEQUENCE</scope>
    <source>
        <strain evidence="1">Stoneville</strain>
        <tissue evidence="1">Whole head</tissue>
    </source>
</reference>
<dbReference type="AlphaFoldDB" id="A0A8J6HZ10"/>
<evidence type="ECO:0000313" key="1">
    <source>
        <dbReference type="EMBL" id="KAH0822628.1"/>
    </source>
</evidence>
<evidence type="ECO:0000313" key="2">
    <source>
        <dbReference type="Proteomes" id="UP000719412"/>
    </source>
</evidence>
<dbReference type="Proteomes" id="UP000719412">
    <property type="component" value="Unassembled WGS sequence"/>
</dbReference>
<organism evidence="1 2">
    <name type="scientific">Tenebrio molitor</name>
    <name type="common">Yellow mealworm beetle</name>
    <dbReference type="NCBI Taxonomy" id="7067"/>
    <lineage>
        <taxon>Eukaryota</taxon>
        <taxon>Metazoa</taxon>
        <taxon>Ecdysozoa</taxon>
        <taxon>Arthropoda</taxon>
        <taxon>Hexapoda</taxon>
        <taxon>Insecta</taxon>
        <taxon>Pterygota</taxon>
        <taxon>Neoptera</taxon>
        <taxon>Endopterygota</taxon>
        <taxon>Coleoptera</taxon>
        <taxon>Polyphaga</taxon>
        <taxon>Cucujiformia</taxon>
        <taxon>Tenebrionidae</taxon>
        <taxon>Tenebrio</taxon>
    </lineage>
</organism>
<gene>
    <name evidence="1" type="ORF">GEV33_000163</name>
</gene>
<name>A0A8J6HZ10_TENMO</name>